<protein>
    <submittedName>
        <fullName evidence="2">ABC transporter substrate binding protein</fullName>
    </submittedName>
</protein>
<dbReference type="Proteomes" id="UP000094769">
    <property type="component" value="Unassembled WGS sequence"/>
</dbReference>
<proteinExistence type="predicted"/>
<accession>A0A7Z1ADQ4</accession>
<feature type="signal peptide" evidence="1">
    <location>
        <begin position="1"/>
        <end position="28"/>
    </location>
</feature>
<gene>
    <name evidence="2" type="ORF">CODIS_37020</name>
</gene>
<dbReference type="Pfam" id="PF04392">
    <property type="entry name" value="ABC_sub_bind"/>
    <property type="match status" value="1"/>
</dbReference>
<dbReference type="Gene3D" id="3.40.50.2300">
    <property type="match status" value="2"/>
</dbReference>
<keyword evidence="1" id="KW-0732">Signal</keyword>
<keyword evidence="3" id="KW-1185">Reference proteome</keyword>
<dbReference type="EMBL" id="MARB01000028">
    <property type="protein sequence ID" value="ODJ86067.1"/>
    <property type="molecule type" value="Genomic_DNA"/>
</dbReference>
<dbReference type="AlphaFoldDB" id="A0A7Z1ADQ4"/>
<dbReference type="RefSeq" id="WP_069127745.1">
    <property type="nucleotide sequence ID" value="NZ_MARB01000028.1"/>
</dbReference>
<name>A0A7Z1ADQ4_9GAMM</name>
<dbReference type="PANTHER" id="PTHR35271:SF1">
    <property type="entry name" value="ABC TRANSPORTER, SUBSTRATE-BINDING LIPOPROTEIN"/>
    <property type="match status" value="1"/>
</dbReference>
<evidence type="ECO:0000313" key="2">
    <source>
        <dbReference type="EMBL" id="ODJ86067.1"/>
    </source>
</evidence>
<sequence>MVVITTHKNILIALVLLFSALLSSQAVASKCLFISSYHTGYAWSDGVESGLRETLGGKCELKQFDMDTKRHKDEVSKKEAARKARELIERWRPDVVITADDNAAKYVIKPFFKDHQVPFVFCGINWNVDEYGFPYSNTTGMVEVAPIDVLFDNARHIQGGAHRAIYIGASTLTERKNLKRFKRAADKHGIVLEDHLVNTTKEWMSAYKEAQEFDFVVIGSNSGINDWNTKSVSEFVVESTKTLTLTNHGWMMPYTLLGLTKIPEEHGEWAALVALAILDGTKPSEIPIVSNRKWDIWINHAILEQSGIRLPESLLRKAKKVSS</sequence>
<evidence type="ECO:0000313" key="3">
    <source>
        <dbReference type="Proteomes" id="UP000094769"/>
    </source>
</evidence>
<organism evidence="2 3">
    <name type="scientific">Candidatus Thiodiazotropha endolucinida</name>
    <dbReference type="NCBI Taxonomy" id="1655433"/>
    <lineage>
        <taxon>Bacteria</taxon>
        <taxon>Pseudomonadati</taxon>
        <taxon>Pseudomonadota</taxon>
        <taxon>Gammaproteobacteria</taxon>
        <taxon>Chromatiales</taxon>
        <taxon>Sedimenticolaceae</taxon>
        <taxon>Candidatus Thiodiazotropha</taxon>
    </lineage>
</organism>
<dbReference type="InterPro" id="IPR007487">
    <property type="entry name" value="ABC_transpt-TYRBP-like"/>
</dbReference>
<dbReference type="PANTHER" id="PTHR35271">
    <property type="entry name" value="ABC TRANSPORTER, SUBSTRATE-BINDING LIPOPROTEIN-RELATED"/>
    <property type="match status" value="1"/>
</dbReference>
<evidence type="ECO:0000256" key="1">
    <source>
        <dbReference type="SAM" id="SignalP"/>
    </source>
</evidence>
<feature type="chain" id="PRO_5030783720" evidence="1">
    <location>
        <begin position="29"/>
        <end position="323"/>
    </location>
</feature>
<reference evidence="2 3" key="1">
    <citation type="submission" date="2016-06" db="EMBL/GenBank/DDBJ databases">
        <title>Genome sequence of endosymbiont of Candidatus Endolucinida thiodiazotropha.</title>
        <authorList>
            <person name="Poehlein A."/>
            <person name="Koenig S."/>
            <person name="Heiden S.E."/>
            <person name="Thuermer A."/>
            <person name="Voget S."/>
            <person name="Daniel R."/>
            <person name="Markert S."/>
            <person name="Gros O."/>
            <person name="Schweder T."/>
        </authorList>
    </citation>
    <scope>NUCLEOTIDE SEQUENCE [LARGE SCALE GENOMIC DNA]</scope>
    <source>
        <strain evidence="2 3">COS</strain>
    </source>
</reference>
<comment type="caution">
    <text evidence="2">The sequence shown here is derived from an EMBL/GenBank/DDBJ whole genome shotgun (WGS) entry which is preliminary data.</text>
</comment>
<dbReference type="OrthoDB" id="1550623at2"/>